<evidence type="ECO:0000313" key="1">
    <source>
        <dbReference type="EMBL" id="OVA00730.1"/>
    </source>
</evidence>
<dbReference type="EMBL" id="MVGT01004287">
    <property type="protein sequence ID" value="OVA00730.1"/>
    <property type="molecule type" value="Genomic_DNA"/>
</dbReference>
<reference evidence="1 2" key="1">
    <citation type="journal article" date="2017" name="Mol. Plant">
        <title>The Genome of Medicinal Plant Macleaya cordata Provides New Insights into Benzylisoquinoline Alkaloids Metabolism.</title>
        <authorList>
            <person name="Liu X."/>
            <person name="Liu Y."/>
            <person name="Huang P."/>
            <person name="Ma Y."/>
            <person name="Qing Z."/>
            <person name="Tang Q."/>
            <person name="Cao H."/>
            <person name="Cheng P."/>
            <person name="Zheng Y."/>
            <person name="Yuan Z."/>
            <person name="Zhou Y."/>
            <person name="Liu J."/>
            <person name="Tang Z."/>
            <person name="Zhuo Y."/>
            <person name="Zhang Y."/>
            <person name="Yu L."/>
            <person name="Huang J."/>
            <person name="Yang P."/>
            <person name="Peng Q."/>
            <person name="Zhang J."/>
            <person name="Jiang W."/>
            <person name="Zhang Z."/>
            <person name="Lin K."/>
            <person name="Ro D.K."/>
            <person name="Chen X."/>
            <person name="Xiong X."/>
            <person name="Shang Y."/>
            <person name="Huang S."/>
            <person name="Zeng J."/>
        </authorList>
    </citation>
    <scope>NUCLEOTIDE SEQUENCE [LARGE SCALE GENOMIC DNA]</scope>
    <source>
        <strain evidence="2">cv. BLH2017</strain>
        <tissue evidence="1">Root</tissue>
    </source>
</reference>
<dbReference type="PANTHER" id="PTHR36730">
    <property type="entry name" value="OS03G0210700 PROTEIN"/>
    <property type="match status" value="1"/>
</dbReference>
<keyword evidence="2" id="KW-1185">Reference proteome</keyword>
<accession>A0A200PR83</accession>
<organism evidence="1 2">
    <name type="scientific">Macleaya cordata</name>
    <name type="common">Five-seeded plume-poppy</name>
    <name type="synonym">Bocconia cordata</name>
    <dbReference type="NCBI Taxonomy" id="56857"/>
    <lineage>
        <taxon>Eukaryota</taxon>
        <taxon>Viridiplantae</taxon>
        <taxon>Streptophyta</taxon>
        <taxon>Embryophyta</taxon>
        <taxon>Tracheophyta</taxon>
        <taxon>Spermatophyta</taxon>
        <taxon>Magnoliopsida</taxon>
        <taxon>Ranunculales</taxon>
        <taxon>Papaveraceae</taxon>
        <taxon>Papaveroideae</taxon>
        <taxon>Macleaya</taxon>
    </lineage>
</organism>
<dbReference type="STRING" id="56857.A0A200PR83"/>
<name>A0A200PR83_MACCD</name>
<protein>
    <submittedName>
        <fullName evidence="1">Uncharacterized protein</fullName>
    </submittedName>
</protein>
<proteinExistence type="predicted"/>
<dbReference type="InParanoid" id="A0A200PR83"/>
<gene>
    <name evidence="1" type="ORF">BVC80_9083g14</name>
</gene>
<comment type="caution">
    <text evidence="1">The sequence shown here is derived from an EMBL/GenBank/DDBJ whole genome shotgun (WGS) entry which is preliminary data.</text>
</comment>
<dbReference type="Proteomes" id="UP000195402">
    <property type="component" value="Unassembled WGS sequence"/>
</dbReference>
<dbReference type="AlphaFoldDB" id="A0A200PR83"/>
<evidence type="ECO:0000313" key="2">
    <source>
        <dbReference type="Proteomes" id="UP000195402"/>
    </source>
</evidence>
<dbReference type="OrthoDB" id="2019425at2759"/>
<dbReference type="PANTHER" id="PTHR36730:SF1">
    <property type="entry name" value="CATHEPSIN PROPEPTIDE INHIBITOR DOMAIN-CONTAINING PROTEIN"/>
    <property type="match status" value="1"/>
</dbReference>
<sequence>MVSSSCLLFTNSVSHLSPITITVSEKNTNSQKNLNICFSKRQPKSPLTSNSPSSSSQLLGLQKLVPLAASVAILFWSNPVNAGILSGFSGLESMPGPQLPQIDFLNRFNGTSKRFKTSTAYAEPSGVLEIVRQTV</sequence>